<protein>
    <submittedName>
        <fullName evidence="5">1-acyl-sn-glycerol-3-phosphate acyltransferase</fullName>
    </submittedName>
</protein>
<accession>A0A7K3WM01</accession>
<dbReference type="PANTHER" id="PTHR10434:SF11">
    <property type="entry name" value="1-ACYL-SN-GLYCEROL-3-PHOSPHATE ACYLTRANSFERASE"/>
    <property type="match status" value="1"/>
</dbReference>
<reference evidence="5 6" key="1">
    <citation type="submission" date="2020-02" db="EMBL/GenBank/DDBJ databases">
        <title>Out from the shadows clarifying the taxonomy of the family Cryomorphaceae and related taxa by utilizing the GTDB taxonomic framework.</title>
        <authorList>
            <person name="Bowman J.P."/>
        </authorList>
    </citation>
    <scope>NUCLEOTIDE SEQUENCE [LARGE SCALE GENOMIC DNA]</scope>
    <source>
        <strain evidence="5 6">QSSC 1-22</strain>
    </source>
</reference>
<dbReference type="Proteomes" id="UP000486602">
    <property type="component" value="Unassembled WGS sequence"/>
</dbReference>
<sequence length="251" mass="29024">MKNVFGQWIFVKRLLISILGIITWPRFVWTNKSVIAGMEVLEKLPSENVVFVSNHQTYFADVMLMYHAFSAAKWKLKRGIRNPLYLLSPKTNIYYVAALETMKSGFLPKLFAYGGAVSVQRTWRESGKDVKREVNPEDPENIGKAIRSGWLITFPQGTTKPFEQGRKGTAHLIKEHKPIVVPVNIDGFRRAFDKKGLKIKKRDSRLLMKIYDPLEIDYDAPAEDILHQIMYAIRQSPEFMKVNLLHEENEK</sequence>
<evidence type="ECO:0000259" key="4">
    <source>
        <dbReference type="SMART" id="SM00563"/>
    </source>
</evidence>
<keyword evidence="3 5" id="KW-0012">Acyltransferase</keyword>
<keyword evidence="2 5" id="KW-0808">Transferase</keyword>
<feature type="domain" description="Phospholipid/glycerol acyltransferase" evidence="4">
    <location>
        <begin position="49"/>
        <end position="188"/>
    </location>
</feature>
<dbReference type="PANTHER" id="PTHR10434">
    <property type="entry name" value="1-ACYL-SN-GLYCEROL-3-PHOSPHATE ACYLTRANSFERASE"/>
    <property type="match status" value="1"/>
</dbReference>
<dbReference type="GO" id="GO:0006654">
    <property type="term" value="P:phosphatidic acid biosynthetic process"/>
    <property type="evidence" value="ECO:0007669"/>
    <property type="project" value="TreeGrafter"/>
</dbReference>
<evidence type="ECO:0000313" key="5">
    <source>
        <dbReference type="EMBL" id="NEN22494.1"/>
    </source>
</evidence>
<dbReference type="GO" id="GO:0003841">
    <property type="term" value="F:1-acylglycerol-3-phosphate O-acyltransferase activity"/>
    <property type="evidence" value="ECO:0007669"/>
    <property type="project" value="TreeGrafter"/>
</dbReference>
<dbReference type="CDD" id="cd07989">
    <property type="entry name" value="LPLAT_AGPAT-like"/>
    <property type="match status" value="1"/>
</dbReference>
<evidence type="ECO:0000313" key="6">
    <source>
        <dbReference type="Proteomes" id="UP000486602"/>
    </source>
</evidence>
<organism evidence="5 6">
    <name type="scientific">Cryomorpha ignava</name>
    <dbReference type="NCBI Taxonomy" id="101383"/>
    <lineage>
        <taxon>Bacteria</taxon>
        <taxon>Pseudomonadati</taxon>
        <taxon>Bacteroidota</taxon>
        <taxon>Flavobacteriia</taxon>
        <taxon>Flavobacteriales</taxon>
        <taxon>Cryomorphaceae</taxon>
        <taxon>Cryomorpha</taxon>
    </lineage>
</organism>
<name>A0A7K3WM01_9FLAO</name>
<dbReference type="RefSeq" id="WP_163283219.1">
    <property type="nucleotide sequence ID" value="NZ_JAAGVY010000003.1"/>
</dbReference>
<dbReference type="SMART" id="SM00563">
    <property type="entry name" value="PlsC"/>
    <property type="match status" value="1"/>
</dbReference>
<evidence type="ECO:0000256" key="2">
    <source>
        <dbReference type="ARBA" id="ARBA00022679"/>
    </source>
</evidence>
<gene>
    <name evidence="5" type="ORF">G3O08_03125</name>
</gene>
<evidence type="ECO:0000256" key="3">
    <source>
        <dbReference type="ARBA" id="ARBA00023315"/>
    </source>
</evidence>
<evidence type="ECO:0000256" key="1">
    <source>
        <dbReference type="ARBA" id="ARBA00005189"/>
    </source>
</evidence>
<proteinExistence type="predicted"/>
<comment type="pathway">
    <text evidence="1">Lipid metabolism.</text>
</comment>
<dbReference type="SUPFAM" id="SSF69593">
    <property type="entry name" value="Glycerol-3-phosphate (1)-acyltransferase"/>
    <property type="match status" value="1"/>
</dbReference>
<keyword evidence="6" id="KW-1185">Reference proteome</keyword>
<dbReference type="EMBL" id="JAAGVY010000003">
    <property type="protein sequence ID" value="NEN22494.1"/>
    <property type="molecule type" value="Genomic_DNA"/>
</dbReference>
<dbReference type="InterPro" id="IPR002123">
    <property type="entry name" value="Plipid/glycerol_acylTrfase"/>
</dbReference>
<comment type="caution">
    <text evidence="5">The sequence shown here is derived from an EMBL/GenBank/DDBJ whole genome shotgun (WGS) entry which is preliminary data.</text>
</comment>
<dbReference type="AlphaFoldDB" id="A0A7K3WM01"/>
<dbReference type="Pfam" id="PF01553">
    <property type="entry name" value="Acyltransferase"/>
    <property type="match status" value="1"/>
</dbReference>